<keyword evidence="4" id="KW-1133">Transmembrane helix</keyword>
<dbReference type="GO" id="GO:0031295">
    <property type="term" value="P:T cell costimulation"/>
    <property type="evidence" value="ECO:0007669"/>
    <property type="project" value="TreeGrafter"/>
</dbReference>
<evidence type="ECO:0000256" key="4">
    <source>
        <dbReference type="SAM" id="Phobius"/>
    </source>
</evidence>
<dbReference type="InterPro" id="IPR003566">
    <property type="entry name" value="Tcell_CD5"/>
</dbReference>
<protein>
    <recommendedName>
        <fullName evidence="6">SRCR domain-containing protein</fullName>
    </recommendedName>
</protein>
<keyword evidence="4" id="KW-0472">Membrane</keyword>
<feature type="compositionally biased region" description="Polar residues" evidence="3">
    <location>
        <begin position="237"/>
        <end position="249"/>
    </location>
</feature>
<keyword evidence="1" id="KW-1015">Disulfide bond</keyword>
<organism evidence="7 8">
    <name type="scientific">Cyprinus carpio</name>
    <name type="common">Common carp</name>
    <dbReference type="NCBI Taxonomy" id="7962"/>
    <lineage>
        <taxon>Eukaryota</taxon>
        <taxon>Metazoa</taxon>
        <taxon>Chordata</taxon>
        <taxon>Craniata</taxon>
        <taxon>Vertebrata</taxon>
        <taxon>Euteleostomi</taxon>
        <taxon>Actinopterygii</taxon>
        <taxon>Neopterygii</taxon>
        <taxon>Teleostei</taxon>
        <taxon>Ostariophysi</taxon>
        <taxon>Cypriniformes</taxon>
        <taxon>Cyprinidae</taxon>
        <taxon>Cyprininae</taxon>
        <taxon>Cyprinus</taxon>
    </lineage>
</organism>
<dbReference type="PANTHER" id="PTHR47309:SF1">
    <property type="entry name" value="T-CELL SURFACE GLYCOPROTEIN CD5"/>
    <property type="match status" value="1"/>
</dbReference>
<evidence type="ECO:0000313" key="7">
    <source>
        <dbReference type="Ensembl" id="ENSCCRP00015103529.1"/>
    </source>
</evidence>
<keyword evidence="5" id="KW-0732">Signal</keyword>
<reference evidence="7" key="1">
    <citation type="submission" date="2025-08" db="UniProtKB">
        <authorList>
            <consortium name="Ensembl"/>
        </authorList>
    </citation>
    <scope>IDENTIFICATION</scope>
</reference>
<evidence type="ECO:0000256" key="5">
    <source>
        <dbReference type="SAM" id="SignalP"/>
    </source>
</evidence>
<dbReference type="PROSITE" id="PS50287">
    <property type="entry name" value="SRCR_2"/>
    <property type="match status" value="1"/>
</dbReference>
<feature type="chain" id="PRO_5034597298" description="SRCR domain-containing protein" evidence="5">
    <location>
        <begin position="28"/>
        <end position="258"/>
    </location>
</feature>
<dbReference type="GO" id="GO:0005886">
    <property type="term" value="C:plasma membrane"/>
    <property type="evidence" value="ECO:0007669"/>
    <property type="project" value="TreeGrafter"/>
</dbReference>
<evidence type="ECO:0000256" key="1">
    <source>
        <dbReference type="ARBA" id="ARBA00023157"/>
    </source>
</evidence>
<sequence>MFGKPFCQMENSLLMTLTTLLLLGVQGITTQTQTNNLTTPSTPQSINVTTSTAPQTQCPNIIQNITKSVLYQLKVKWIKGSSCEGQLYLYTGEHKKPLCFNTYKSSWWNEVCKDTRCGDFKSYKPTSSQTPSFMLTSNMTIIDTTECKGLHIMCQDSQGRELAAYKAVTGILIFLILGVILLQFSRPMYKAIRKRFSQKRQSRWIGPTESVCYHRGQGPANKNTEKRQSFPGLERLTVNQSREPSSNRNSDYDSYGNS</sequence>
<evidence type="ECO:0000256" key="3">
    <source>
        <dbReference type="SAM" id="MobiDB-lite"/>
    </source>
</evidence>
<feature type="signal peptide" evidence="5">
    <location>
        <begin position="1"/>
        <end position="27"/>
    </location>
</feature>
<comment type="caution">
    <text evidence="2">Lacks conserved residue(s) required for the propagation of feature annotation.</text>
</comment>
<proteinExistence type="predicted"/>
<dbReference type="Ensembl" id="ENSCCRT00015106859.1">
    <property type="protein sequence ID" value="ENSCCRP00015103529.1"/>
    <property type="gene ID" value="ENSCCRG00015041351.1"/>
</dbReference>
<evidence type="ECO:0000259" key="6">
    <source>
        <dbReference type="PROSITE" id="PS50287"/>
    </source>
</evidence>
<dbReference type="Proteomes" id="UP000694700">
    <property type="component" value="Unplaced"/>
</dbReference>
<dbReference type="PANTHER" id="PTHR47309">
    <property type="entry name" value="T-CELL SURFACE GLYCOPROTEIN CD5"/>
    <property type="match status" value="1"/>
</dbReference>
<keyword evidence="4" id="KW-0812">Transmembrane</keyword>
<feature type="domain" description="SRCR" evidence="6">
    <location>
        <begin position="75"/>
        <end position="149"/>
    </location>
</feature>
<name>A0A8C2AEP4_CYPCA</name>
<dbReference type="InterPro" id="IPR036772">
    <property type="entry name" value="SRCR-like_dom_sf"/>
</dbReference>
<accession>A0A8C2AEP4</accession>
<feature type="transmembrane region" description="Helical" evidence="4">
    <location>
        <begin position="163"/>
        <end position="184"/>
    </location>
</feature>
<evidence type="ECO:0000256" key="2">
    <source>
        <dbReference type="PROSITE-ProRule" id="PRU00196"/>
    </source>
</evidence>
<dbReference type="InterPro" id="IPR001190">
    <property type="entry name" value="SRCR"/>
</dbReference>
<evidence type="ECO:0000313" key="8">
    <source>
        <dbReference type="Proteomes" id="UP000694700"/>
    </source>
</evidence>
<dbReference type="SUPFAM" id="SSF56487">
    <property type="entry name" value="SRCR-like"/>
    <property type="match status" value="1"/>
</dbReference>
<feature type="region of interest" description="Disordered" evidence="3">
    <location>
        <begin position="215"/>
        <end position="258"/>
    </location>
</feature>
<dbReference type="AlphaFoldDB" id="A0A8C2AEP4"/>